<proteinExistence type="predicted"/>
<organism evidence="2 3">
    <name type="scientific">Candidatus Lloydbacteria bacterium CG22_combo_CG10-13_8_21_14_all_47_15</name>
    <dbReference type="NCBI Taxonomy" id="1974635"/>
    <lineage>
        <taxon>Bacteria</taxon>
        <taxon>Candidatus Lloydiibacteriota</taxon>
    </lineage>
</organism>
<dbReference type="Proteomes" id="UP000230638">
    <property type="component" value="Unassembled WGS sequence"/>
</dbReference>
<gene>
    <name evidence="2" type="ORF">COW88_00340</name>
</gene>
<name>A0A2H0CW97_9BACT</name>
<accession>A0A2H0CW97</accession>
<evidence type="ECO:0000313" key="3">
    <source>
        <dbReference type="Proteomes" id="UP000230638"/>
    </source>
</evidence>
<dbReference type="AlphaFoldDB" id="A0A2H0CW97"/>
<evidence type="ECO:0000313" key="2">
    <source>
        <dbReference type="EMBL" id="PIP74011.1"/>
    </source>
</evidence>
<dbReference type="EMBL" id="PCTL01000001">
    <property type="protein sequence ID" value="PIP74011.1"/>
    <property type="molecule type" value="Genomic_DNA"/>
</dbReference>
<feature type="region of interest" description="Disordered" evidence="1">
    <location>
        <begin position="1"/>
        <end position="27"/>
    </location>
</feature>
<reference evidence="2 3" key="1">
    <citation type="submission" date="2017-09" db="EMBL/GenBank/DDBJ databases">
        <title>Depth-based differentiation of microbial function through sediment-hosted aquifers and enrichment of novel symbionts in the deep terrestrial subsurface.</title>
        <authorList>
            <person name="Probst A.J."/>
            <person name="Ladd B."/>
            <person name="Jarett J.K."/>
            <person name="Geller-Mcgrath D.E."/>
            <person name="Sieber C.M."/>
            <person name="Emerson J.B."/>
            <person name="Anantharaman K."/>
            <person name="Thomas B.C."/>
            <person name="Malmstrom R."/>
            <person name="Stieglmeier M."/>
            <person name="Klingl A."/>
            <person name="Woyke T."/>
            <person name="Ryan C.M."/>
            <person name="Banfield J.F."/>
        </authorList>
    </citation>
    <scope>NUCLEOTIDE SEQUENCE [LARGE SCALE GENOMIC DNA]</scope>
    <source>
        <strain evidence="2">CG22_combo_CG10-13_8_21_14_all_47_15</strain>
    </source>
</reference>
<comment type="caution">
    <text evidence="2">The sequence shown here is derived from an EMBL/GenBank/DDBJ whole genome shotgun (WGS) entry which is preliminary data.</text>
</comment>
<protein>
    <submittedName>
        <fullName evidence="2">Uncharacterized protein</fullName>
    </submittedName>
</protein>
<feature type="compositionally biased region" description="Basic and acidic residues" evidence="1">
    <location>
        <begin position="7"/>
        <end position="22"/>
    </location>
</feature>
<sequence>MIAFEQAPDKRPRTGETPRAETDSEPIFSPWQAIRMRGLSGVVEDGWTVKDVSPHGTVLVAKLRGNGNDSYKIVPLETLRKLNNI</sequence>
<evidence type="ECO:0000256" key="1">
    <source>
        <dbReference type="SAM" id="MobiDB-lite"/>
    </source>
</evidence>